<dbReference type="EMBL" id="CM051398">
    <property type="protein sequence ID" value="KAJ4717742.1"/>
    <property type="molecule type" value="Genomic_DNA"/>
</dbReference>
<gene>
    <name evidence="1" type="ORF">OWV82_009527</name>
</gene>
<reference evidence="1 2" key="1">
    <citation type="journal article" date="2023" name="Science">
        <title>Complex scaffold remodeling in plant triterpene biosynthesis.</title>
        <authorList>
            <person name="De La Pena R."/>
            <person name="Hodgson H."/>
            <person name="Liu J.C."/>
            <person name="Stephenson M.J."/>
            <person name="Martin A.C."/>
            <person name="Owen C."/>
            <person name="Harkess A."/>
            <person name="Leebens-Mack J."/>
            <person name="Jimenez L.E."/>
            <person name="Osbourn A."/>
            <person name="Sattely E.S."/>
        </authorList>
    </citation>
    <scope>NUCLEOTIDE SEQUENCE [LARGE SCALE GENOMIC DNA]</scope>
    <source>
        <strain evidence="2">cv. JPN11</strain>
        <tissue evidence="1">Leaf</tissue>
    </source>
</reference>
<proteinExistence type="predicted"/>
<accession>A0ACC1Y1Z9</accession>
<sequence length="524" mass="56073">MAVSSSSLISPLCSWLGSSSSSSSSSSSMSVGSENKEHALKPSMLHSPNRSKNLELSCNTTFGIRNGLSFLKPKQAAPRPSSARIRNGRTKAVFAQSEKELIPEKKDHHEKQRRVVVTGLGAVTPIGDDAHSFYSNLLQGISGVTEIEGFDCSDFPTRIAAEIKSLSTEGWVSPKLARRLDKFMIFALIAGKKALLDGGITDEVMRELDKARCGILVGSGLGGLRVLQEGLEAVRISYRKMNPFSVPYSITNMASALLAIELGWMGPSYSIAAACATGNYCILNAANHIIKGDIDIMLCGGTEGSITSAGVAGFMASYALSQRNSEPTKASRPWDSDGDGFVMGEGCGVLVLEELEHAKRRGANIYAEFLGGSLNSDAYHITEPHPEGVGVISCIEKALDRCGVAREDVNYINAHATSTPVGDMREYQAIMHCFSKNPELKMNSTKSMIGHLLGAAGAVEAVAAVKAIQTGWIHPNINLENPDKEVDTKVLVGPRKERLDIKVAMSTSFGFGGHNSSILFAPYK</sequence>
<keyword evidence="2" id="KW-1185">Reference proteome</keyword>
<name>A0ACC1Y1Z9_MELAZ</name>
<protein>
    <submittedName>
        <fullName evidence="1">3-oxoacyl-[acyl-carrier-protein] synthase</fullName>
    </submittedName>
</protein>
<organism evidence="1 2">
    <name type="scientific">Melia azedarach</name>
    <name type="common">Chinaberry tree</name>
    <dbReference type="NCBI Taxonomy" id="155640"/>
    <lineage>
        <taxon>Eukaryota</taxon>
        <taxon>Viridiplantae</taxon>
        <taxon>Streptophyta</taxon>
        <taxon>Embryophyta</taxon>
        <taxon>Tracheophyta</taxon>
        <taxon>Spermatophyta</taxon>
        <taxon>Magnoliopsida</taxon>
        <taxon>eudicotyledons</taxon>
        <taxon>Gunneridae</taxon>
        <taxon>Pentapetalae</taxon>
        <taxon>rosids</taxon>
        <taxon>malvids</taxon>
        <taxon>Sapindales</taxon>
        <taxon>Meliaceae</taxon>
        <taxon>Melia</taxon>
    </lineage>
</organism>
<comment type="caution">
    <text evidence="1">The sequence shown here is derived from an EMBL/GenBank/DDBJ whole genome shotgun (WGS) entry which is preliminary data.</text>
</comment>
<dbReference type="Proteomes" id="UP001164539">
    <property type="component" value="Chromosome 5"/>
</dbReference>
<evidence type="ECO:0000313" key="2">
    <source>
        <dbReference type="Proteomes" id="UP001164539"/>
    </source>
</evidence>
<evidence type="ECO:0000313" key="1">
    <source>
        <dbReference type="EMBL" id="KAJ4717742.1"/>
    </source>
</evidence>